<proteinExistence type="inferred from homology"/>
<reference evidence="6" key="1">
    <citation type="journal article" date="2020" name="mSystems">
        <title>Genome- and Community-Level Interaction Insights into Carbon Utilization and Element Cycling Functions of Hydrothermarchaeota in Hydrothermal Sediment.</title>
        <authorList>
            <person name="Zhou Z."/>
            <person name="Liu Y."/>
            <person name="Xu W."/>
            <person name="Pan J."/>
            <person name="Luo Z.H."/>
            <person name="Li M."/>
        </authorList>
    </citation>
    <scope>NUCLEOTIDE SEQUENCE [LARGE SCALE GENOMIC DNA]</scope>
    <source>
        <strain evidence="6">SpSt-339</strain>
    </source>
</reference>
<protein>
    <recommendedName>
        <fullName evidence="5">Flagellar hook protein FlgE/F/G-like D1 domain-containing protein</fullName>
    </recommendedName>
</protein>
<feature type="domain" description="Flagellar hook protein FlgE/F/G-like D1" evidence="5">
    <location>
        <begin position="227"/>
        <end position="290"/>
    </location>
</feature>
<accession>A0A7C2K077</accession>
<evidence type="ECO:0000256" key="2">
    <source>
        <dbReference type="ARBA" id="ARBA00009677"/>
    </source>
</evidence>
<comment type="similarity">
    <text evidence="2">Belongs to the flagella basal body rod proteins family.</text>
</comment>
<organism evidence="6">
    <name type="scientific">Schlesneria paludicola</name>
    <dbReference type="NCBI Taxonomy" id="360056"/>
    <lineage>
        <taxon>Bacteria</taxon>
        <taxon>Pseudomonadati</taxon>
        <taxon>Planctomycetota</taxon>
        <taxon>Planctomycetia</taxon>
        <taxon>Planctomycetales</taxon>
        <taxon>Planctomycetaceae</taxon>
        <taxon>Schlesneria</taxon>
    </lineage>
</organism>
<name>A0A7C2K077_9PLAN</name>
<dbReference type="InterPro" id="IPR037925">
    <property type="entry name" value="FlgE/F/G-like"/>
</dbReference>
<evidence type="ECO:0000256" key="1">
    <source>
        <dbReference type="ARBA" id="ARBA00004117"/>
    </source>
</evidence>
<evidence type="ECO:0000313" key="6">
    <source>
        <dbReference type="EMBL" id="HEN17066.1"/>
    </source>
</evidence>
<dbReference type="AlphaFoldDB" id="A0A7C2K077"/>
<evidence type="ECO:0000256" key="4">
    <source>
        <dbReference type="SAM" id="MobiDB-lite"/>
    </source>
</evidence>
<dbReference type="PANTHER" id="PTHR30435:SF15">
    <property type="entry name" value="BASAL-BODY ROD MODIFICATION PROTEIN FLGD"/>
    <property type="match status" value="1"/>
</dbReference>
<evidence type="ECO:0000256" key="3">
    <source>
        <dbReference type="ARBA" id="ARBA00023143"/>
    </source>
</evidence>
<dbReference type="PANTHER" id="PTHR30435">
    <property type="entry name" value="FLAGELLAR PROTEIN"/>
    <property type="match status" value="1"/>
</dbReference>
<dbReference type="SUPFAM" id="SSF117143">
    <property type="entry name" value="Flagellar hook protein flgE"/>
    <property type="match status" value="1"/>
</dbReference>
<dbReference type="GO" id="GO:0009425">
    <property type="term" value="C:bacterial-type flagellum basal body"/>
    <property type="evidence" value="ECO:0007669"/>
    <property type="project" value="UniProtKB-SubCell"/>
</dbReference>
<gene>
    <name evidence="6" type="ORF">ENQ76_16530</name>
</gene>
<dbReference type="Pfam" id="PF22692">
    <property type="entry name" value="LlgE_F_G_D1"/>
    <property type="match status" value="1"/>
</dbReference>
<comment type="caution">
    <text evidence="6">The sequence shown here is derived from an EMBL/GenBank/DDBJ whole genome shotgun (WGS) entry which is preliminary data.</text>
</comment>
<dbReference type="InterPro" id="IPR053967">
    <property type="entry name" value="LlgE_F_G-like_D1"/>
</dbReference>
<evidence type="ECO:0000259" key="5">
    <source>
        <dbReference type="Pfam" id="PF22692"/>
    </source>
</evidence>
<comment type="subcellular location">
    <subcellularLocation>
        <location evidence="1">Bacterial flagellum basal body</location>
    </subcellularLocation>
</comment>
<sequence length="384" mass="41263">MKSWTGWLTAALLGGALGWGGSAFWSQRPVLTEGLPLLDVSPTPIRQPAPSPTPQVAPPDAPEPSSPADAEPAARPAGHERGVRSIIDRELPHATAEERDIWFEQFKDLPPGIVEDLLNVRKQFRQMVPPLSPAPIVAPSPPGLPAALAPSPQPLSVGDDWSSTREALGRLRQVTLHNLANADTVGYRRLEPVIGSDAERRGVRWERTRLDLRPGPRRTTHRPLDVAIDGPGWFVVADGETLSVTRRGQFSIRAGALSLPAEAGRFLPVHPLISVPAEVQRVEIAAQGAVLGWTADENAAAIRLGQLELAWLSDAGLAALDAGEPLPRETLRQVPPETQGVGSLVVGSLEDSNVIVAEERTRLEWINDWLRHAGAAIAEPGPQP</sequence>
<dbReference type="EMBL" id="DSOK01000454">
    <property type="protein sequence ID" value="HEN17066.1"/>
    <property type="molecule type" value="Genomic_DNA"/>
</dbReference>
<feature type="region of interest" description="Disordered" evidence="4">
    <location>
        <begin position="41"/>
        <end position="86"/>
    </location>
</feature>
<feature type="compositionally biased region" description="Basic and acidic residues" evidence="4">
    <location>
        <begin position="77"/>
        <end position="86"/>
    </location>
</feature>
<feature type="compositionally biased region" description="Pro residues" evidence="4">
    <location>
        <begin position="45"/>
        <end position="65"/>
    </location>
</feature>
<keyword evidence="3" id="KW-0975">Bacterial flagellum</keyword>
<feature type="compositionally biased region" description="Low complexity" evidence="4">
    <location>
        <begin position="66"/>
        <end position="76"/>
    </location>
</feature>